<dbReference type="AlphaFoldDB" id="A0AAF0EKP1"/>
<sequence length="173" mass="18451">MASSPAASESASEADGTADDLLERLMQCDEQLVQLLRVASTTVSTLAAAEAPSDAWSSDAHLKQWFATLHDIQLTLRQAARALRQARLPPVLPPATAQARLQGEAGVAGQAHTLDPSMPYSLSTLRLREEAWRHLAEAFAHAPASEAPLVERLRRGATLEAAADVAESPRGAR</sequence>
<evidence type="ECO:0000313" key="6">
    <source>
        <dbReference type="Proteomes" id="UP001214415"/>
    </source>
</evidence>
<evidence type="ECO:0000256" key="2">
    <source>
        <dbReference type="ARBA" id="ARBA00008186"/>
    </source>
</evidence>
<evidence type="ECO:0000313" key="5">
    <source>
        <dbReference type="EMBL" id="WFD24496.1"/>
    </source>
</evidence>
<keyword evidence="4" id="KW-0804">Transcription</keyword>
<gene>
    <name evidence="4" type="primary">MED11</name>
    <name evidence="5" type="ORF">MEQU1_003198</name>
</gene>
<dbReference type="GO" id="GO:0003712">
    <property type="term" value="F:transcription coregulator activity"/>
    <property type="evidence" value="ECO:0007669"/>
    <property type="project" value="InterPro"/>
</dbReference>
<dbReference type="GO" id="GO:0016592">
    <property type="term" value="C:mediator complex"/>
    <property type="evidence" value="ECO:0007669"/>
    <property type="project" value="InterPro"/>
</dbReference>
<organism evidence="5 6">
    <name type="scientific">Malassezia equina</name>
    <dbReference type="NCBI Taxonomy" id="1381935"/>
    <lineage>
        <taxon>Eukaryota</taxon>
        <taxon>Fungi</taxon>
        <taxon>Dikarya</taxon>
        <taxon>Basidiomycota</taxon>
        <taxon>Ustilaginomycotina</taxon>
        <taxon>Malasseziomycetes</taxon>
        <taxon>Malasseziales</taxon>
        <taxon>Malasseziaceae</taxon>
        <taxon>Malassezia</taxon>
    </lineage>
</organism>
<protein>
    <recommendedName>
        <fullName evidence="4">Mediator of RNA polymerase II transcription subunit 11</fullName>
    </recommendedName>
    <alternativeName>
        <fullName evidence="4">Mediator complex subunit 11</fullName>
    </alternativeName>
</protein>
<dbReference type="EMBL" id="CP119905">
    <property type="protein sequence ID" value="WFD24496.1"/>
    <property type="molecule type" value="Genomic_DNA"/>
</dbReference>
<accession>A0AAF0EKP1</accession>
<evidence type="ECO:0000256" key="4">
    <source>
        <dbReference type="RuleBase" id="RU364147"/>
    </source>
</evidence>
<comment type="subcellular location">
    <subcellularLocation>
        <location evidence="1 4">Nucleus</location>
    </subcellularLocation>
</comment>
<comment type="function">
    <text evidence="4">Component of the Mediator complex, a coactivator involved in the regulated transcription of nearly all RNA polymerase II-dependent genes. Mediator functions as a bridge to convey information from gene-specific regulatory proteins to the basal RNA polymerase II transcription machinery. Mediator is recruited to promoters by direct interactions with regulatory proteins and serves as a scaffold for the assembly of a functional pre-initiation complex with RNA polymerase II and the general transcription factors.</text>
</comment>
<keyword evidence="4" id="KW-0010">Activator</keyword>
<evidence type="ECO:0000256" key="3">
    <source>
        <dbReference type="ARBA" id="ARBA00023242"/>
    </source>
</evidence>
<keyword evidence="3 4" id="KW-0539">Nucleus</keyword>
<reference evidence="5" key="1">
    <citation type="submission" date="2023-03" db="EMBL/GenBank/DDBJ databases">
        <title>Mating type loci evolution in Malassezia.</title>
        <authorList>
            <person name="Coelho M.A."/>
        </authorList>
    </citation>
    <scope>NUCLEOTIDE SEQUENCE</scope>
    <source>
        <strain evidence="5">CBS 12830</strain>
    </source>
</reference>
<dbReference type="GO" id="GO:0006357">
    <property type="term" value="P:regulation of transcription by RNA polymerase II"/>
    <property type="evidence" value="ECO:0007669"/>
    <property type="project" value="InterPro"/>
</dbReference>
<evidence type="ECO:0000256" key="1">
    <source>
        <dbReference type="ARBA" id="ARBA00004123"/>
    </source>
</evidence>
<dbReference type="InterPro" id="IPR019404">
    <property type="entry name" value="Mediator_Med11"/>
</dbReference>
<name>A0AAF0EKP1_9BASI</name>
<comment type="similarity">
    <text evidence="2 4">Belongs to the Mediator complex subunit 11 family.</text>
</comment>
<dbReference type="Pfam" id="PF10280">
    <property type="entry name" value="Med11"/>
    <property type="match status" value="1"/>
</dbReference>
<dbReference type="Proteomes" id="UP001214415">
    <property type="component" value="Chromosome 6"/>
</dbReference>
<comment type="subunit">
    <text evidence="4">Component of the Mediator complex.</text>
</comment>
<proteinExistence type="inferred from homology"/>
<keyword evidence="4" id="KW-0805">Transcription regulation</keyword>
<keyword evidence="6" id="KW-1185">Reference proteome</keyword>